<dbReference type="OrthoDB" id="1937988at2759"/>
<dbReference type="Proteomes" id="UP000195402">
    <property type="component" value="Unassembled WGS sequence"/>
</dbReference>
<dbReference type="Gene3D" id="1.20.5.1030">
    <property type="entry name" value="Preprotein translocase secy subunit"/>
    <property type="match status" value="1"/>
</dbReference>
<protein>
    <submittedName>
        <fullName evidence="2">Protein translocase complex</fullName>
    </submittedName>
</protein>
<dbReference type="EMBL" id="MVGT01000213">
    <property type="protein sequence ID" value="OVA19301.1"/>
    <property type="molecule type" value="Genomic_DNA"/>
</dbReference>
<accession>A0A200R9C0</accession>
<feature type="compositionally biased region" description="Polar residues" evidence="1">
    <location>
        <begin position="76"/>
        <end position="85"/>
    </location>
</feature>
<dbReference type="STRING" id="56857.A0A200R9C0"/>
<name>A0A200R9C0_MACCD</name>
<proteinExistence type="predicted"/>
<reference evidence="2 3" key="1">
    <citation type="journal article" date="2017" name="Mol. Plant">
        <title>The Genome of Medicinal Plant Macleaya cordata Provides New Insights into Benzylisoquinoline Alkaloids Metabolism.</title>
        <authorList>
            <person name="Liu X."/>
            <person name="Liu Y."/>
            <person name="Huang P."/>
            <person name="Ma Y."/>
            <person name="Qing Z."/>
            <person name="Tang Q."/>
            <person name="Cao H."/>
            <person name="Cheng P."/>
            <person name="Zheng Y."/>
            <person name="Yuan Z."/>
            <person name="Zhou Y."/>
            <person name="Liu J."/>
            <person name="Tang Z."/>
            <person name="Zhuo Y."/>
            <person name="Zhang Y."/>
            <person name="Yu L."/>
            <person name="Huang J."/>
            <person name="Yang P."/>
            <person name="Peng Q."/>
            <person name="Zhang J."/>
            <person name="Jiang W."/>
            <person name="Zhang Z."/>
            <person name="Lin K."/>
            <person name="Ro D.K."/>
            <person name="Chen X."/>
            <person name="Xiong X."/>
            <person name="Shang Y."/>
            <person name="Huang S."/>
            <person name="Zeng J."/>
        </authorList>
    </citation>
    <scope>NUCLEOTIDE SEQUENCE [LARGE SCALE GENOMIC DNA]</scope>
    <source>
        <strain evidence="3">cv. BLH2017</strain>
        <tissue evidence="2">Root</tissue>
    </source>
</reference>
<dbReference type="InterPro" id="IPR038379">
    <property type="entry name" value="SecE_sf"/>
</dbReference>
<comment type="caution">
    <text evidence="2">The sequence shown here is derived from an EMBL/GenBank/DDBJ whole genome shotgun (WGS) entry which is preliminary data.</text>
</comment>
<sequence length="191" mass="20853">MAVRLPTSSSLSLLRFPTRTTHAAGNSNIPQPALNTHRHISPHFLSLNLHHFKTTTTTRRRNLHSALIKAIEDGNQENPTTTNQSTDEEAEKKTLKTFSGGVDELGVEIKETMKNIKERESESDDKVDFWSGVAEEIKEIEWPVFGKVLGTTGVVLGVIAGSSVVLLTVNAVLAELSDQAFAGKGVQDFFG</sequence>
<dbReference type="InParanoid" id="A0A200R9C0"/>
<evidence type="ECO:0000256" key="1">
    <source>
        <dbReference type="SAM" id="MobiDB-lite"/>
    </source>
</evidence>
<dbReference type="PANTHER" id="PTHR37240:SF1">
    <property type="entry name" value="PREPROTEIN TRANSLOCASE SUBUNIT SECE1"/>
    <property type="match status" value="1"/>
</dbReference>
<dbReference type="PANTHER" id="PTHR37240">
    <property type="entry name" value="PREPROTEIN TRANSLOCASE SUBUNIT SECE1"/>
    <property type="match status" value="1"/>
</dbReference>
<evidence type="ECO:0000313" key="2">
    <source>
        <dbReference type="EMBL" id="OVA19301.1"/>
    </source>
</evidence>
<keyword evidence="3" id="KW-1185">Reference proteome</keyword>
<dbReference type="GO" id="GO:0009535">
    <property type="term" value="C:chloroplast thylakoid membrane"/>
    <property type="evidence" value="ECO:0007669"/>
    <property type="project" value="TreeGrafter"/>
</dbReference>
<evidence type="ECO:0000313" key="3">
    <source>
        <dbReference type="Proteomes" id="UP000195402"/>
    </source>
</evidence>
<gene>
    <name evidence="2" type="ORF">BVC80_521g111</name>
</gene>
<dbReference type="AlphaFoldDB" id="A0A200R9C0"/>
<dbReference type="InterPro" id="IPR055330">
    <property type="entry name" value="SECE1-like"/>
</dbReference>
<feature type="region of interest" description="Disordered" evidence="1">
    <location>
        <begin position="70"/>
        <end position="90"/>
    </location>
</feature>
<organism evidence="2 3">
    <name type="scientific">Macleaya cordata</name>
    <name type="common">Five-seeded plume-poppy</name>
    <name type="synonym">Bocconia cordata</name>
    <dbReference type="NCBI Taxonomy" id="56857"/>
    <lineage>
        <taxon>Eukaryota</taxon>
        <taxon>Viridiplantae</taxon>
        <taxon>Streptophyta</taxon>
        <taxon>Embryophyta</taxon>
        <taxon>Tracheophyta</taxon>
        <taxon>Spermatophyta</taxon>
        <taxon>Magnoliopsida</taxon>
        <taxon>Ranunculales</taxon>
        <taxon>Papaveraceae</taxon>
        <taxon>Papaveroideae</taxon>
        <taxon>Macleaya</taxon>
    </lineage>
</organism>